<feature type="chain" id="PRO_5046472805" description="Tetratricopeptide repeat protein" evidence="1">
    <location>
        <begin position="29"/>
        <end position="734"/>
    </location>
</feature>
<name>A0ABU5Z5B7_9FLAO</name>
<evidence type="ECO:0000256" key="1">
    <source>
        <dbReference type="SAM" id="SignalP"/>
    </source>
</evidence>
<protein>
    <recommendedName>
        <fullName evidence="4">Tetratricopeptide repeat protein</fullName>
    </recommendedName>
</protein>
<evidence type="ECO:0000313" key="2">
    <source>
        <dbReference type="EMBL" id="MEB3074126.1"/>
    </source>
</evidence>
<dbReference type="EMBL" id="JAYKBW010000002">
    <property type="protein sequence ID" value="MEB3074126.1"/>
    <property type="molecule type" value="Genomic_DNA"/>
</dbReference>
<feature type="signal peptide" evidence="1">
    <location>
        <begin position="1"/>
        <end position="28"/>
    </location>
</feature>
<reference evidence="2 3" key="1">
    <citation type="submission" date="2023-12" db="EMBL/GenBank/DDBJ databases">
        <title>Genomic sequences of Capnocytophaga and Parvimonas strains.</title>
        <authorList>
            <person name="Watt R.M."/>
            <person name="Wang M."/>
            <person name="Yang T."/>
            <person name="Tong W.M."/>
        </authorList>
    </citation>
    <scope>NUCLEOTIDE SEQUENCE [LARGE SCALE GENOMIC DNA]</scope>
    <source>
        <strain evidence="2 3">CCUG 13096</strain>
    </source>
</reference>
<dbReference type="Proteomes" id="UP001311730">
    <property type="component" value="Unassembled WGS sequence"/>
</dbReference>
<keyword evidence="3" id="KW-1185">Reference proteome</keyword>
<dbReference type="RefSeq" id="WP_323982578.1">
    <property type="nucleotide sequence ID" value="NZ_JAYKBW010000002.1"/>
</dbReference>
<proteinExistence type="predicted"/>
<keyword evidence="1" id="KW-0732">Signal</keyword>
<gene>
    <name evidence="2" type="ORF">VJJ08_02285</name>
</gene>
<evidence type="ECO:0008006" key="4">
    <source>
        <dbReference type="Google" id="ProtNLM"/>
    </source>
</evidence>
<comment type="caution">
    <text evidence="2">The sequence shown here is derived from an EMBL/GenBank/DDBJ whole genome shotgun (WGS) entry which is preliminary data.</text>
</comment>
<accession>A0ABU5Z5B7</accession>
<sequence length="734" mass="86053">MKRTFLKNCAKLCLLSAAAYGTYLYACADGFMGYDYNSVFSPEVTVSQKSYTPLFYDSNYLFYGNNYIDKQSRDFSQTDIQNWSEYLGKALSKEKIKYFLYDEKALPEIQKSSSTDKKVQRFFSLLTIARGNEFATNQPYDPWDYDSRKVAHTQQAEINKAEALYQDALKDKDLFFAHRMWYQVLRLKFYSPNRSSVIDYFKQTEGSEPRTDLYYRAMHYVAGAYIAQKDYTKSTPLLAQIFNKVPTLRQIVTYEYRPLSAEQLGELTSGLSTQEQCALWAMDGYYNSEKDAIEKILSLDSQSPYTDFLLSRYINRLESKINIFDAYGEAINSYKSYHEHTRAIATLSYPTDWILSTAKDKKVANPYLWQVAAGYVAMFRNEFNEARSFLSKAEKVADSPAKKAQVRLISLFNEVSALERITPQAEQKLLKELPWLWEYKAPEGQEALRSGYAIAFIGKYLSMLYKAENNPLMAELTHTSKGYYRKEELSVAMEQFLLKKNKTPWETFWAKKYQYTLNDIYESKAIHAFYEDKLPEAIALMKKTPQEKAILPANPFNGKIKDCADCEHALPQKVKYSKLSFLEKVKEMEDKIAKKEDIYNNALLVGNAFYNASYFGSVRFFYYNNIIDEYSYRVSPEYWDVLLNMKQAKKYYLLAKEYASNDEQKARIIYMLAKVERNEYYNKNFFCKDEYTRESLDKGLHYRWEAFEELRGYAHTKYYQEVIAECGYFKRFVD</sequence>
<organism evidence="2 3">
    <name type="scientific">Capnocytophaga gingivalis</name>
    <dbReference type="NCBI Taxonomy" id="1017"/>
    <lineage>
        <taxon>Bacteria</taxon>
        <taxon>Pseudomonadati</taxon>
        <taxon>Bacteroidota</taxon>
        <taxon>Flavobacteriia</taxon>
        <taxon>Flavobacteriales</taxon>
        <taxon>Flavobacteriaceae</taxon>
        <taxon>Capnocytophaga</taxon>
    </lineage>
</organism>
<evidence type="ECO:0000313" key="3">
    <source>
        <dbReference type="Proteomes" id="UP001311730"/>
    </source>
</evidence>